<feature type="compositionally biased region" description="Acidic residues" evidence="1">
    <location>
        <begin position="707"/>
        <end position="718"/>
    </location>
</feature>
<dbReference type="Proteomes" id="UP001218188">
    <property type="component" value="Unassembled WGS sequence"/>
</dbReference>
<evidence type="ECO:0000313" key="2">
    <source>
        <dbReference type="EMBL" id="KAJ7034706.1"/>
    </source>
</evidence>
<proteinExistence type="predicted"/>
<feature type="region of interest" description="Disordered" evidence="1">
    <location>
        <begin position="686"/>
        <end position="733"/>
    </location>
</feature>
<evidence type="ECO:0000256" key="1">
    <source>
        <dbReference type="SAM" id="MobiDB-lite"/>
    </source>
</evidence>
<name>A0AAD6SX60_9AGAR</name>
<gene>
    <name evidence="2" type="ORF">C8F04DRAFT_559522</name>
</gene>
<dbReference type="AlphaFoldDB" id="A0AAD6SX60"/>
<feature type="region of interest" description="Disordered" evidence="1">
    <location>
        <begin position="343"/>
        <end position="390"/>
    </location>
</feature>
<organism evidence="2 3">
    <name type="scientific">Mycena alexandri</name>
    <dbReference type="NCBI Taxonomy" id="1745969"/>
    <lineage>
        <taxon>Eukaryota</taxon>
        <taxon>Fungi</taxon>
        <taxon>Dikarya</taxon>
        <taxon>Basidiomycota</taxon>
        <taxon>Agaricomycotina</taxon>
        <taxon>Agaricomycetes</taxon>
        <taxon>Agaricomycetidae</taxon>
        <taxon>Agaricales</taxon>
        <taxon>Marasmiineae</taxon>
        <taxon>Mycenaceae</taxon>
        <taxon>Mycena</taxon>
    </lineage>
</organism>
<protein>
    <submittedName>
        <fullName evidence="2">Uncharacterized protein</fullName>
    </submittedName>
</protein>
<feature type="region of interest" description="Disordered" evidence="1">
    <location>
        <begin position="217"/>
        <end position="246"/>
    </location>
</feature>
<sequence>MSRAAPPHWVQATNVVQKVSQMAYQSALPQKSSPRLGRKGFLYLQKTAPTEVKAAERVRIIARRMLKAERDERMDITQSLTVVKQYMAGFTRPRDLRTSNWFPGGAYISREKSYESPPEDAYKSHTVFLLESRYNILYGVGRVDAPEYIYGVCREQDLPGVLRDFNSSRADRSVLEAMDNARWPEGPQINPQRRQKWWIDRQDLTDTLSEMGLADRKHEKDEKFEIEEDGDGGEVKKSTKKSKRVTALNPIASSPKASLIPDAIISTSSPSTSRRSVRVLHSSSVLLSADERVPQLHHSPSLMDPASDAVEVSTRPQDSKIPSEVIDADGVRVHPSGFVVPTATQQTRKQRHRDPTRQTGSVAERVAEEKDLEGVTAETSPQGGKVPYEVRGSDGTVTHPSGFEPTTPADGFEHGGNFTVDSRIGQQPLVLPGKRGFHTTASPHAEEVEVAVEEVQWDFARAREQLAATSSKKFVSRQEYLPKLAAEPFWRPLITVTLPTRPLAHSLVRLAKGLPTGRPYHADINNDDKKCRISMTHRMRGLRLNRIQDLAIETAQKLAGMRGGFIGLRFETDSLGRGVGGEGLANPVPSERRLIDVGVGNWYRLADETRELFRLRAAAEVLAPKPFNVWGLDDFGRRLNEGGEVVPWRQPTESIVQRTLREEWYKEYSLLVKALGEYAAYSRSLSASLDPKPKQSPVVLDRPSHEEDLEEDFEDENVGDSPADRPKNPRVFMRPGENVNAQVQARVTDPEINLHDPNSLPPLDFVVCSGKGQPLLGPVVDETGAISMEGFTHEVPIGLGRQLVGQRHDMYCLSRTNQIAQAMAARGRNVSYPKGKFSSTKPSTET</sequence>
<accession>A0AAD6SX60</accession>
<comment type="caution">
    <text evidence="2">The sequence shown here is derived from an EMBL/GenBank/DDBJ whole genome shotgun (WGS) entry which is preliminary data.</text>
</comment>
<keyword evidence="3" id="KW-1185">Reference proteome</keyword>
<reference evidence="2" key="1">
    <citation type="submission" date="2023-03" db="EMBL/GenBank/DDBJ databases">
        <title>Massive genome expansion in bonnet fungi (Mycena s.s.) driven by repeated elements and novel gene families across ecological guilds.</title>
        <authorList>
            <consortium name="Lawrence Berkeley National Laboratory"/>
            <person name="Harder C.B."/>
            <person name="Miyauchi S."/>
            <person name="Viragh M."/>
            <person name="Kuo A."/>
            <person name="Thoen E."/>
            <person name="Andreopoulos B."/>
            <person name="Lu D."/>
            <person name="Skrede I."/>
            <person name="Drula E."/>
            <person name="Henrissat B."/>
            <person name="Morin E."/>
            <person name="Kohler A."/>
            <person name="Barry K."/>
            <person name="LaButti K."/>
            <person name="Morin E."/>
            <person name="Salamov A."/>
            <person name="Lipzen A."/>
            <person name="Mereny Z."/>
            <person name="Hegedus B."/>
            <person name="Baldrian P."/>
            <person name="Stursova M."/>
            <person name="Weitz H."/>
            <person name="Taylor A."/>
            <person name="Grigoriev I.V."/>
            <person name="Nagy L.G."/>
            <person name="Martin F."/>
            <person name="Kauserud H."/>
        </authorList>
    </citation>
    <scope>NUCLEOTIDE SEQUENCE</scope>
    <source>
        <strain evidence="2">CBHHK200</strain>
    </source>
</reference>
<dbReference type="EMBL" id="JARJCM010000055">
    <property type="protein sequence ID" value="KAJ7034706.1"/>
    <property type="molecule type" value="Genomic_DNA"/>
</dbReference>
<evidence type="ECO:0000313" key="3">
    <source>
        <dbReference type="Proteomes" id="UP001218188"/>
    </source>
</evidence>